<sequence>MRYNKSFLLLLLFSLLGSGLLMAQKGKLRKAKGLMEDYNYQAAIDVYLKVLEKYDESEAKLNIAECYRMLRNSDEMEYWYGQVSLMPQAPPITLLYYAQALQMNGKCQKATKWVREYLKLMPDDTRARFLEKGCEESMVDNLRASGDLYDLEVRPELSSNADDFSPVLYKDGEKERVIISSTRDRVKSKFPAKIVEDKWTEDGFAQLFDFELTLKDEKKYIYDYGKPEKYAKKIRKTPRHIGPITFNADQTQAYFSATDLDGKAGNEDGVLRQKIYLVNKKGDKWDKPEGVVFNDEGYNVMHPSLSKDGTMLFFASDMPGGFGGLDLYASYMEGGRWSVPVNLGPTVNTEGDEAFPFAHGEGVDMTLYFASNGLIGLGGLDIYKVTESYGAWLDPVNLGYPINSNKDDFSITMNETKTYGLIASNRDNGEGQGDEGVGDQIYSFTKLSISVEVIVFDKTTEMPIEGATVYTACSSVDSYTTNRDGKAFLEVGLDNPCDFAAEMLNYRPNNVRTKAADIKPGQTVVIQIPLDLERVFDVGGTVIDGYSEQPLGNALVRLKSDCEGTLNELSTLTDETGYYEFLEINEDCDYQLIVSKDGYTKSSSTFTTRNIGKGDEAIEVDLAINCLPGTADCPDQKKFPEDCLPTGKQDENGYDECEDQKGNKNYIDVNGNTIYMVTPEGDTIWFQRPEGVPEIVHIFYDFNRANIRPDARPGLDSLVAFLQMFPQASVRFTSHTDARGKRRSNQRLSNRRAESVVRYLMRKGIPKKRLKANGMGEKVMLNDCYDGIPCTEEEHQENRRTEFTIIDWKEDGTELKSLKRMEGINVDPCQDCPSAPEVEEENARNESTSSTN</sequence>
<evidence type="ECO:0000259" key="6">
    <source>
        <dbReference type="PROSITE" id="PS51123"/>
    </source>
</evidence>
<dbReference type="PANTHER" id="PTHR30329">
    <property type="entry name" value="STATOR ELEMENT OF FLAGELLAR MOTOR COMPLEX"/>
    <property type="match status" value="1"/>
</dbReference>
<dbReference type="InterPro" id="IPR011659">
    <property type="entry name" value="WD40"/>
</dbReference>
<evidence type="ECO:0000256" key="1">
    <source>
        <dbReference type="ARBA" id="ARBA00004442"/>
    </source>
</evidence>
<dbReference type="InterPro" id="IPR006665">
    <property type="entry name" value="OmpA-like"/>
</dbReference>
<dbReference type="SUPFAM" id="SSF82171">
    <property type="entry name" value="DPP6 N-terminal domain-like"/>
    <property type="match status" value="1"/>
</dbReference>
<dbReference type="GO" id="GO:0009279">
    <property type="term" value="C:cell outer membrane"/>
    <property type="evidence" value="ECO:0007669"/>
    <property type="project" value="UniProtKB-SubCell"/>
</dbReference>
<gene>
    <name evidence="7" type="ORF">SapgrDRAFT_1807</name>
</gene>
<dbReference type="SUPFAM" id="SSF49464">
    <property type="entry name" value="Carboxypeptidase regulatory domain-like"/>
    <property type="match status" value="1"/>
</dbReference>
<dbReference type="InterPro" id="IPR036737">
    <property type="entry name" value="OmpA-like_sf"/>
</dbReference>
<dbReference type="Gene3D" id="1.25.40.10">
    <property type="entry name" value="Tetratricopeptide repeat domain"/>
    <property type="match status" value="1"/>
</dbReference>
<dbReference type="EMBL" id="JH719942">
    <property type="protein sequence ID" value="EJF53510.1"/>
    <property type="molecule type" value="Genomic_DNA"/>
</dbReference>
<comment type="subcellular location">
    <subcellularLocation>
        <location evidence="1">Cell outer membrane</location>
    </subcellularLocation>
</comment>
<keyword evidence="2 4" id="KW-0472">Membrane</keyword>
<dbReference type="InterPro" id="IPR006664">
    <property type="entry name" value="OMP_bac"/>
</dbReference>
<dbReference type="PANTHER" id="PTHR30329:SF21">
    <property type="entry name" value="LIPOPROTEIN YIAD-RELATED"/>
    <property type="match status" value="1"/>
</dbReference>
<evidence type="ECO:0000313" key="8">
    <source>
        <dbReference type="Proteomes" id="UP000005113"/>
    </source>
</evidence>
<dbReference type="Pfam" id="PF00691">
    <property type="entry name" value="OmpA"/>
    <property type="match status" value="1"/>
</dbReference>
<proteinExistence type="predicted"/>
<evidence type="ECO:0000256" key="3">
    <source>
        <dbReference type="ARBA" id="ARBA00023237"/>
    </source>
</evidence>
<keyword evidence="3" id="KW-0998">Cell outer membrane</keyword>
<accession>J1I439</accession>
<name>J1I439_9BACT</name>
<feature type="domain" description="OmpA-like" evidence="6">
    <location>
        <begin position="687"/>
        <end position="809"/>
    </location>
</feature>
<dbReference type="InterPro" id="IPR008969">
    <property type="entry name" value="CarboxyPept-like_regulatory"/>
</dbReference>
<dbReference type="Pfam" id="PF07676">
    <property type="entry name" value="PD40"/>
    <property type="match status" value="1"/>
</dbReference>
<dbReference type="SUPFAM" id="SSF103088">
    <property type="entry name" value="OmpA-like"/>
    <property type="match status" value="1"/>
</dbReference>
<dbReference type="AlphaFoldDB" id="J1I439"/>
<dbReference type="HOGENOM" id="CLU_014978_0_0_10"/>
<dbReference type="InterPro" id="IPR050330">
    <property type="entry name" value="Bact_OuterMem_StrucFunc"/>
</dbReference>
<evidence type="ECO:0000256" key="2">
    <source>
        <dbReference type="ARBA" id="ARBA00023136"/>
    </source>
</evidence>
<reference evidence="8" key="1">
    <citation type="journal article" date="2012" name="Stand. Genomic Sci.">
        <title>Permanent draft genome sequence of the gliding predator Saprospira grandis strain Sa g1 (= HR1).</title>
        <authorList>
            <person name="Mavromatis K."/>
            <person name="Chertkov O."/>
            <person name="Lapidus A."/>
            <person name="Nolan M."/>
            <person name="Lucas S."/>
            <person name="Tice H."/>
            <person name="Del Rio T.G."/>
            <person name="Cheng J.F."/>
            <person name="Han C."/>
            <person name="Tapia R."/>
            <person name="Bruce D."/>
            <person name="Goodwin L.A."/>
            <person name="Pitluck S."/>
            <person name="Huntemann M."/>
            <person name="Liolios K."/>
            <person name="Pagani I."/>
            <person name="Ivanova N."/>
            <person name="Mikhailova N."/>
            <person name="Pati A."/>
            <person name="Chen A."/>
            <person name="Palaniappan K."/>
            <person name="Land M."/>
            <person name="Brambilla E.M."/>
            <person name="Rohde M."/>
            <person name="Spring S."/>
            <person name="Goker M."/>
            <person name="Detter J.C."/>
            <person name="Bristow J."/>
            <person name="Eisen J.A."/>
            <person name="Markowitz V."/>
            <person name="Hugenholtz P."/>
            <person name="Kyrpides N.C."/>
            <person name="Klenk H.P."/>
            <person name="Woyke T."/>
        </authorList>
    </citation>
    <scope>NUCLEOTIDE SEQUENCE [LARGE SCALE GENOMIC DNA]</scope>
    <source>
        <strain evidence="8">DSM 2844</strain>
    </source>
</reference>
<dbReference type="Pfam" id="PF13620">
    <property type="entry name" value="CarboxypepD_reg"/>
    <property type="match status" value="1"/>
</dbReference>
<organism evidence="7 8">
    <name type="scientific">Saprospira grandis DSM 2844</name>
    <dbReference type="NCBI Taxonomy" id="694433"/>
    <lineage>
        <taxon>Bacteria</taxon>
        <taxon>Pseudomonadati</taxon>
        <taxon>Bacteroidota</taxon>
        <taxon>Saprospiria</taxon>
        <taxon>Saprospirales</taxon>
        <taxon>Saprospiraceae</taxon>
        <taxon>Saprospira</taxon>
    </lineage>
</organism>
<dbReference type="PRINTS" id="PR01021">
    <property type="entry name" value="OMPADOMAIN"/>
</dbReference>
<feature type="region of interest" description="Disordered" evidence="5">
    <location>
        <begin position="825"/>
        <end position="852"/>
    </location>
</feature>
<dbReference type="Gene3D" id="3.30.1330.60">
    <property type="entry name" value="OmpA-like domain"/>
    <property type="match status" value="1"/>
</dbReference>
<evidence type="ECO:0000256" key="5">
    <source>
        <dbReference type="SAM" id="MobiDB-lite"/>
    </source>
</evidence>
<dbReference type="PROSITE" id="PS51123">
    <property type="entry name" value="OMPA_2"/>
    <property type="match status" value="1"/>
</dbReference>
<evidence type="ECO:0000313" key="7">
    <source>
        <dbReference type="EMBL" id="EJF53510.1"/>
    </source>
</evidence>
<dbReference type="InterPro" id="IPR011990">
    <property type="entry name" value="TPR-like_helical_dom_sf"/>
</dbReference>
<dbReference type="CDD" id="cd07185">
    <property type="entry name" value="OmpA_C-like"/>
    <property type="match status" value="1"/>
</dbReference>
<dbReference type="SUPFAM" id="SSF48452">
    <property type="entry name" value="TPR-like"/>
    <property type="match status" value="1"/>
</dbReference>
<dbReference type="RefSeq" id="WP_002659192.1">
    <property type="nucleotide sequence ID" value="NZ_JH719942.1"/>
</dbReference>
<dbReference type="Proteomes" id="UP000005113">
    <property type="component" value="Unassembled WGS sequence"/>
</dbReference>
<dbReference type="Gene3D" id="2.60.40.1120">
    <property type="entry name" value="Carboxypeptidase-like, regulatory domain"/>
    <property type="match status" value="1"/>
</dbReference>
<evidence type="ECO:0000256" key="4">
    <source>
        <dbReference type="PROSITE-ProRule" id="PRU00473"/>
    </source>
</evidence>
<protein>
    <submittedName>
        <fullName evidence="7">Outer membrane protein/peptidoglycan-associated (Lipo)protein</fullName>
    </submittedName>
</protein>
<dbReference type="OrthoDB" id="9809364at2"/>